<reference evidence="2 3" key="2">
    <citation type="submission" date="2019-02" db="EMBL/GenBank/DDBJ databases">
        <title>'Lichenibacterium ramalinii' gen. nov. sp. nov., 'Lichenibacterium minor' gen. nov. sp. nov.</title>
        <authorList>
            <person name="Pankratov T."/>
        </authorList>
    </citation>
    <scope>NUCLEOTIDE SEQUENCE [LARGE SCALE GENOMIC DNA]</scope>
    <source>
        <strain evidence="2 3">RmlP026</strain>
    </source>
</reference>
<proteinExistence type="predicted"/>
<evidence type="ECO:0000313" key="3">
    <source>
        <dbReference type="Proteomes" id="UP000290759"/>
    </source>
</evidence>
<dbReference type="RefSeq" id="WP_129226487.1">
    <property type="nucleotide sequence ID" value="NZ_QYBB01000010.1"/>
</dbReference>
<evidence type="ECO:0000313" key="2">
    <source>
        <dbReference type="EMBL" id="RYC31974.1"/>
    </source>
</evidence>
<dbReference type="GO" id="GO:0004519">
    <property type="term" value="F:endonuclease activity"/>
    <property type="evidence" value="ECO:0007669"/>
    <property type="project" value="UniProtKB-KW"/>
</dbReference>
<keyword evidence="3" id="KW-1185">Reference proteome</keyword>
<comment type="caution">
    <text evidence="2">The sequence shown here is derived from an EMBL/GenBank/DDBJ whole genome shotgun (WGS) entry which is preliminary data.</text>
</comment>
<feature type="region of interest" description="Disordered" evidence="1">
    <location>
        <begin position="1"/>
        <end position="35"/>
    </location>
</feature>
<sequence>MRRDREGRGAPPPQPPPVCPLCDRPIPPHAKSSRHHLVPKLKGGAKLGTVHLHQVCHSAIHARFSESELARRLNDVDSLKADPALAEFLAWVRTKPDDFHAPTRQTRDRRDGRSRAKRP</sequence>
<gene>
    <name evidence="2" type="ORF">D3273_11155</name>
</gene>
<feature type="region of interest" description="Disordered" evidence="1">
    <location>
        <begin position="96"/>
        <end position="119"/>
    </location>
</feature>
<accession>A0A4V1RUQ5</accession>
<dbReference type="PANTHER" id="PTHR37827">
    <property type="entry name" value="TUDOR DOMAIN-CONTAINING PROTEIN"/>
    <property type="match status" value="1"/>
</dbReference>
<dbReference type="EMBL" id="QYBB01000010">
    <property type="protein sequence ID" value="RYC31974.1"/>
    <property type="molecule type" value="Genomic_DNA"/>
</dbReference>
<organism evidence="2 3">
    <name type="scientific">Lichenibacterium minor</name>
    <dbReference type="NCBI Taxonomy" id="2316528"/>
    <lineage>
        <taxon>Bacteria</taxon>
        <taxon>Pseudomonadati</taxon>
        <taxon>Pseudomonadota</taxon>
        <taxon>Alphaproteobacteria</taxon>
        <taxon>Hyphomicrobiales</taxon>
        <taxon>Lichenihabitantaceae</taxon>
        <taxon>Lichenibacterium</taxon>
    </lineage>
</organism>
<protein>
    <submittedName>
        <fullName evidence="2">Restriction endonuclease</fullName>
    </submittedName>
</protein>
<dbReference type="OrthoDB" id="7667044at2"/>
<feature type="compositionally biased region" description="Pro residues" evidence="1">
    <location>
        <begin position="10"/>
        <end position="19"/>
    </location>
</feature>
<keyword evidence="2" id="KW-0255">Endonuclease</keyword>
<reference evidence="2 3" key="1">
    <citation type="submission" date="2018-12" db="EMBL/GenBank/DDBJ databases">
        <authorList>
            <person name="Grouzdev D.S."/>
            <person name="Krutkina M.S."/>
        </authorList>
    </citation>
    <scope>NUCLEOTIDE SEQUENCE [LARGE SCALE GENOMIC DNA]</scope>
    <source>
        <strain evidence="2 3">RmlP026</strain>
    </source>
</reference>
<dbReference type="PANTHER" id="PTHR37827:SF1">
    <property type="entry name" value="HNH DOMAIN-CONTAINING PROTEIN"/>
    <property type="match status" value="1"/>
</dbReference>
<keyword evidence="2" id="KW-0378">Hydrolase</keyword>
<name>A0A4V1RUQ5_9HYPH</name>
<dbReference type="Proteomes" id="UP000290759">
    <property type="component" value="Unassembled WGS sequence"/>
</dbReference>
<evidence type="ECO:0000256" key="1">
    <source>
        <dbReference type="SAM" id="MobiDB-lite"/>
    </source>
</evidence>
<dbReference type="AlphaFoldDB" id="A0A4V1RUQ5"/>
<keyword evidence="2" id="KW-0540">Nuclease</keyword>